<feature type="region of interest" description="Disordered" evidence="1">
    <location>
        <begin position="1"/>
        <end position="75"/>
    </location>
</feature>
<sequence length="195" mass="22270">MDASRDTDGRRPAGPLRDGTDPKASEQVTGLPLRGAMGRHVDPSGWQDHPTEHRRRIPDGRHPPHTPHALHPSRTQCVREDVPVVPEQAPRRSIESWARDLPVSFVECRTMGHRWQPHSATWDREARAYHVVHTCDRCDTHRKAWWTRNGEITAAGYDYPDGYLTRDVGYIGADGRGVLRTEYLARMFDKSNKPQ</sequence>
<evidence type="ECO:0000313" key="2">
    <source>
        <dbReference type="EMBL" id="CUU56755.1"/>
    </source>
</evidence>
<feature type="compositionally biased region" description="Basic and acidic residues" evidence="1">
    <location>
        <begin position="1"/>
        <end position="11"/>
    </location>
</feature>
<protein>
    <submittedName>
        <fullName evidence="2">Uncharacterized protein</fullName>
    </submittedName>
</protein>
<dbReference type="AlphaFoldDB" id="A0A0S4QMU6"/>
<evidence type="ECO:0000313" key="3">
    <source>
        <dbReference type="Proteomes" id="UP000198802"/>
    </source>
</evidence>
<proteinExistence type="predicted"/>
<dbReference type="Proteomes" id="UP000198802">
    <property type="component" value="Unassembled WGS sequence"/>
</dbReference>
<evidence type="ECO:0000256" key="1">
    <source>
        <dbReference type="SAM" id="MobiDB-lite"/>
    </source>
</evidence>
<organism evidence="2 3">
    <name type="scientific">Parafrankia irregularis</name>
    <dbReference type="NCBI Taxonomy" id="795642"/>
    <lineage>
        <taxon>Bacteria</taxon>
        <taxon>Bacillati</taxon>
        <taxon>Actinomycetota</taxon>
        <taxon>Actinomycetes</taxon>
        <taxon>Frankiales</taxon>
        <taxon>Frankiaceae</taxon>
        <taxon>Parafrankia</taxon>
    </lineage>
</organism>
<keyword evidence="3" id="KW-1185">Reference proteome</keyword>
<gene>
    <name evidence="2" type="ORF">Ga0074812_108283</name>
</gene>
<accession>A0A0S4QMU6</accession>
<name>A0A0S4QMU6_9ACTN</name>
<reference evidence="3" key="1">
    <citation type="submission" date="2015-11" db="EMBL/GenBank/DDBJ databases">
        <authorList>
            <person name="Varghese N."/>
        </authorList>
    </citation>
    <scope>NUCLEOTIDE SEQUENCE [LARGE SCALE GENOMIC DNA]</scope>
    <source>
        <strain evidence="3">DSM 45899</strain>
    </source>
</reference>
<dbReference type="EMBL" id="FAOZ01000008">
    <property type="protein sequence ID" value="CUU56755.1"/>
    <property type="molecule type" value="Genomic_DNA"/>
</dbReference>